<evidence type="ECO:0000313" key="1">
    <source>
        <dbReference type="EMBL" id="CAG8750120.1"/>
    </source>
</evidence>
<accession>A0ABN7VC10</accession>
<sequence length="58" mass="6685">KPGHLAHDCFAEGIGIKNESSINKYMRSLKVNDIRLIKFIGIRDKDDKRYKRVVKGIV</sequence>
<dbReference type="Proteomes" id="UP000789901">
    <property type="component" value="Unassembled WGS sequence"/>
</dbReference>
<name>A0ABN7VC10_GIGMA</name>
<dbReference type="EMBL" id="CAJVQB010011746">
    <property type="protein sequence ID" value="CAG8750120.1"/>
    <property type="molecule type" value="Genomic_DNA"/>
</dbReference>
<gene>
    <name evidence="1" type="ORF">GMARGA_LOCUS16292</name>
</gene>
<protein>
    <submittedName>
        <fullName evidence="1">2468_t:CDS:1</fullName>
    </submittedName>
</protein>
<keyword evidence="2" id="KW-1185">Reference proteome</keyword>
<comment type="caution">
    <text evidence="1">The sequence shown here is derived from an EMBL/GenBank/DDBJ whole genome shotgun (WGS) entry which is preliminary data.</text>
</comment>
<evidence type="ECO:0000313" key="2">
    <source>
        <dbReference type="Proteomes" id="UP000789901"/>
    </source>
</evidence>
<organism evidence="1 2">
    <name type="scientific">Gigaspora margarita</name>
    <dbReference type="NCBI Taxonomy" id="4874"/>
    <lineage>
        <taxon>Eukaryota</taxon>
        <taxon>Fungi</taxon>
        <taxon>Fungi incertae sedis</taxon>
        <taxon>Mucoromycota</taxon>
        <taxon>Glomeromycotina</taxon>
        <taxon>Glomeromycetes</taxon>
        <taxon>Diversisporales</taxon>
        <taxon>Gigasporaceae</taxon>
        <taxon>Gigaspora</taxon>
    </lineage>
</organism>
<feature type="non-terminal residue" evidence="1">
    <location>
        <position position="1"/>
    </location>
</feature>
<reference evidence="1 2" key="1">
    <citation type="submission" date="2021-06" db="EMBL/GenBank/DDBJ databases">
        <authorList>
            <person name="Kallberg Y."/>
            <person name="Tangrot J."/>
            <person name="Rosling A."/>
        </authorList>
    </citation>
    <scope>NUCLEOTIDE SEQUENCE [LARGE SCALE GENOMIC DNA]</scope>
    <source>
        <strain evidence="1 2">120-4 pot B 10/14</strain>
    </source>
</reference>
<proteinExistence type="predicted"/>